<organism evidence="1">
    <name type="scientific">hydrothermal vent metagenome</name>
    <dbReference type="NCBI Taxonomy" id="652676"/>
    <lineage>
        <taxon>unclassified sequences</taxon>
        <taxon>metagenomes</taxon>
        <taxon>ecological metagenomes</taxon>
    </lineage>
</organism>
<dbReference type="AlphaFoldDB" id="A0A1W1EAR8"/>
<sequence length="50" mass="5623">MFGYRSDYIYLKGYTMKKLTLLIAAVAMTTLFAQANDAQSKKVKTSKGVR</sequence>
<gene>
    <name evidence="1" type="ORF">MNB_SV-4-553</name>
</gene>
<reference evidence="1" key="1">
    <citation type="submission" date="2016-10" db="EMBL/GenBank/DDBJ databases">
        <authorList>
            <person name="de Groot N.N."/>
        </authorList>
    </citation>
    <scope>NUCLEOTIDE SEQUENCE</scope>
</reference>
<dbReference type="EMBL" id="FPIB01000026">
    <property type="protein sequence ID" value="SFV90999.1"/>
    <property type="molecule type" value="Genomic_DNA"/>
</dbReference>
<proteinExistence type="predicted"/>
<protein>
    <submittedName>
        <fullName evidence="1">Uncharacterized protein</fullName>
    </submittedName>
</protein>
<accession>A0A1W1EAR8</accession>
<evidence type="ECO:0000313" key="1">
    <source>
        <dbReference type="EMBL" id="SFV90999.1"/>
    </source>
</evidence>
<name>A0A1W1EAR8_9ZZZZ</name>